<evidence type="ECO:0000313" key="1">
    <source>
        <dbReference type="EMBL" id="CAF1998509.1"/>
    </source>
</evidence>
<dbReference type="Proteomes" id="UP001295469">
    <property type="component" value="Chromosome C07"/>
</dbReference>
<protein>
    <submittedName>
        <fullName evidence="1">(rape) hypothetical protein</fullName>
    </submittedName>
</protein>
<sequence length="33" mass="4011">MHQLCSMILRKNRLEFPDILLKRISITLLVDWN</sequence>
<reference evidence="1" key="1">
    <citation type="submission" date="2021-01" db="EMBL/GenBank/DDBJ databases">
        <authorList>
            <consortium name="Genoscope - CEA"/>
            <person name="William W."/>
        </authorList>
    </citation>
    <scope>NUCLEOTIDE SEQUENCE</scope>
</reference>
<dbReference type="EMBL" id="HG994371">
    <property type="protein sequence ID" value="CAF1998509.1"/>
    <property type="molecule type" value="Genomic_DNA"/>
</dbReference>
<organism evidence="1">
    <name type="scientific">Brassica napus</name>
    <name type="common">Rape</name>
    <dbReference type="NCBI Taxonomy" id="3708"/>
    <lineage>
        <taxon>Eukaryota</taxon>
        <taxon>Viridiplantae</taxon>
        <taxon>Streptophyta</taxon>
        <taxon>Embryophyta</taxon>
        <taxon>Tracheophyta</taxon>
        <taxon>Spermatophyta</taxon>
        <taxon>Magnoliopsida</taxon>
        <taxon>eudicotyledons</taxon>
        <taxon>Gunneridae</taxon>
        <taxon>Pentapetalae</taxon>
        <taxon>rosids</taxon>
        <taxon>malvids</taxon>
        <taxon>Brassicales</taxon>
        <taxon>Brassicaceae</taxon>
        <taxon>Brassiceae</taxon>
        <taxon>Brassica</taxon>
    </lineage>
</organism>
<gene>
    <name evidence="1" type="ORF">DARMORV10_C07P32440.1</name>
</gene>
<name>A0A816MNQ4_BRANA</name>
<dbReference type="AlphaFoldDB" id="A0A816MNQ4"/>
<proteinExistence type="predicted"/>
<accession>A0A816MNQ4</accession>